<organism evidence="2 3">
    <name type="scientific">Bradyrhizobium aeschynomenes</name>
    <dbReference type="NCBI Taxonomy" id="2734909"/>
    <lineage>
        <taxon>Bacteria</taxon>
        <taxon>Pseudomonadati</taxon>
        <taxon>Pseudomonadota</taxon>
        <taxon>Alphaproteobacteria</taxon>
        <taxon>Hyphomicrobiales</taxon>
        <taxon>Nitrobacteraceae</taxon>
        <taxon>Bradyrhizobium</taxon>
    </lineage>
</organism>
<evidence type="ECO:0000256" key="1">
    <source>
        <dbReference type="SAM" id="MobiDB-lite"/>
    </source>
</evidence>
<dbReference type="Proteomes" id="UP000886476">
    <property type="component" value="Unassembled WGS sequence"/>
</dbReference>
<accession>A0ABX2CJI5</accession>
<dbReference type="EMBL" id="JABFDN010000007">
    <property type="protein sequence ID" value="NPU67447.1"/>
    <property type="molecule type" value="Genomic_DNA"/>
</dbReference>
<protein>
    <submittedName>
        <fullName evidence="2">Sel1 repeat family protein</fullName>
    </submittedName>
</protein>
<evidence type="ECO:0000313" key="2">
    <source>
        <dbReference type="EMBL" id="NPU67447.1"/>
    </source>
</evidence>
<gene>
    <name evidence="2" type="ORF">HL667_20760</name>
</gene>
<proteinExistence type="predicted"/>
<dbReference type="RefSeq" id="WP_172112539.1">
    <property type="nucleotide sequence ID" value="NZ_JABFDM010000005.1"/>
</dbReference>
<feature type="region of interest" description="Disordered" evidence="1">
    <location>
        <begin position="179"/>
        <end position="215"/>
    </location>
</feature>
<feature type="compositionally biased region" description="Low complexity" evidence="1">
    <location>
        <begin position="180"/>
        <end position="197"/>
    </location>
</feature>
<dbReference type="Gene3D" id="1.25.40.10">
    <property type="entry name" value="Tetratricopeptide repeat domain"/>
    <property type="match status" value="1"/>
</dbReference>
<keyword evidence="3" id="KW-1185">Reference proteome</keyword>
<feature type="region of interest" description="Disordered" evidence="1">
    <location>
        <begin position="1"/>
        <end position="45"/>
    </location>
</feature>
<dbReference type="InterPro" id="IPR011990">
    <property type="entry name" value="TPR-like_helical_dom_sf"/>
</dbReference>
<evidence type="ECO:0000313" key="3">
    <source>
        <dbReference type="Proteomes" id="UP000886476"/>
    </source>
</evidence>
<comment type="caution">
    <text evidence="2">The sequence shown here is derived from an EMBL/GenBank/DDBJ whole genome shotgun (WGS) entry which is preliminary data.</text>
</comment>
<reference evidence="2" key="1">
    <citation type="submission" date="2020-05" db="EMBL/GenBank/DDBJ databases">
        <title>Nod-independent and nitrogen-fixing Bradyrhizobium aeschynomene sp. nov. isolated from nodules of Aeschynomene indica.</title>
        <authorList>
            <person name="Zhang Z."/>
        </authorList>
    </citation>
    <scope>NUCLEOTIDE SEQUENCE</scope>
    <source>
        <strain evidence="2">83012</strain>
    </source>
</reference>
<sequence>MSAPGQNDPVKPTPPWASEELRKYAPRRHQADAGSATPDMPEEGARLPHHLIARPSFLPARPAAVDLDDEEVRRVWSAKLDPVVMPLPPEDSDKSSRLGGLIKIGAAVGIAASVAMIIVNMVPFDNGAAVPGGKSQIMPSTVLESLAQIDPAEAKVAQEDPPQTVASLVAPSSIDVTTRAWPSASPSPAPAAAAPPVASQPPMLPAAPSRPTVPLPRDEVDGLMKRGRDLLAAGDVASARLILTRLSDAGIADASLLLARTYDPVELAKSRLLGAVPDAAKARAWYLRAAEQGSPEASRRISAAR</sequence>
<name>A0ABX2CJI5_9BRAD</name>